<sequence>EQPLLTGACMRAGVGVHLPKSARSDWPALLESAWRDDALRDRARTLGRRLAAMDGAARAADIVERVAGHSAIPKEDHDYANVRP</sequence>
<proteinExistence type="predicted"/>
<protein>
    <submittedName>
        <fullName evidence="1">Glycosyltransferase</fullName>
    </submittedName>
</protein>
<comment type="caution">
    <text evidence="1">The sequence shown here is derived from an EMBL/GenBank/DDBJ whole genome shotgun (WGS) entry which is preliminary data.</text>
</comment>
<evidence type="ECO:0000313" key="1">
    <source>
        <dbReference type="EMBL" id="NEE16530.1"/>
    </source>
</evidence>
<feature type="non-terminal residue" evidence="1">
    <location>
        <position position="1"/>
    </location>
</feature>
<dbReference type="AlphaFoldDB" id="A0A6G3XG72"/>
<dbReference type="EMBL" id="JAAGMN010006150">
    <property type="protein sequence ID" value="NEE16530.1"/>
    <property type="molecule type" value="Genomic_DNA"/>
</dbReference>
<reference evidence="1" key="1">
    <citation type="submission" date="2020-01" db="EMBL/GenBank/DDBJ databases">
        <title>Insect and environment-associated Actinomycetes.</title>
        <authorList>
            <person name="Currrie C."/>
            <person name="Chevrette M."/>
            <person name="Carlson C."/>
            <person name="Stubbendieck R."/>
            <person name="Wendt-Pienkowski E."/>
        </authorList>
    </citation>
    <scope>NUCLEOTIDE SEQUENCE</scope>
    <source>
        <strain evidence="1">SID7499</strain>
    </source>
</reference>
<dbReference type="SUPFAM" id="SSF53756">
    <property type="entry name" value="UDP-Glycosyltransferase/glycogen phosphorylase"/>
    <property type="match status" value="1"/>
</dbReference>
<organism evidence="1">
    <name type="scientific">Streptomyces sp. SID7499</name>
    <dbReference type="NCBI Taxonomy" id="2706086"/>
    <lineage>
        <taxon>Bacteria</taxon>
        <taxon>Bacillati</taxon>
        <taxon>Actinomycetota</taxon>
        <taxon>Actinomycetes</taxon>
        <taxon>Kitasatosporales</taxon>
        <taxon>Streptomycetaceae</taxon>
        <taxon>Streptomyces</taxon>
    </lineage>
</organism>
<keyword evidence="1" id="KW-0808">Transferase</keyword>
<gene>
    <name evidence="1" type="ORF">G3M58_59975</name>
</gene>
<name>A0A6G3XG72_9ACTN</name>
<dbReference type="GO" id="GO:0016740">
    <property type="term" value="F:transferase activity"/>
    <property type="evidence" value="ECO:0007669"/>
    <property type="project" value="UniProtKB-KW"/>
</dbReference>
<accession>A0A6G3XG72</accession>
<dbReference type="Gene3D" id="3.40.50.2000">
    <property type="entry name" value="Glycogen Phosphorylase B"/>
    <property type="match status" value="2"/>
</dbReference>